<keyword evidence="2" id="KW-1185">Reference proteome</keyword>
<evidence type="ECO:0000313" key="2">
    <source>
        <dbReference type="Proteomes" id="UP001500575"/>
    </source>
</evidence>
<sequence>MGRPRKWCSQACRRGAYEERRAAANGAIATQVVERVTVVEHDLDECVKRVLDSPPRVATSFEDYSSRRG</sequence>
<name>A0ABP5JU27_9ACTN</name>
<organism evidence="1 2">
    <name type="scientific">Nocardioides bigeumensis</name>
    <dbReference type="NCBI Taxonomy" id="433657"/>
    <lineage>
        <taxon>Bacteria</taxon>
        <taxon>Bacillati</taxon>
        <taxon>Actinomycetota</taxon>
        <taxon>Actinomycetes</taxon>
        <taxon>Propionibacteriales</taxon>
        <taxon>Nocardioidaceae</taxon>
        <taxon>Nocardioides</taxon>
    </lineage>
</organism>
<proteinExistence type="predicted"/>
<accession>A0ABP5JU27</accession>
<gene>
    <name evidence="1" type="ORF">GCM10009843_16600</name>
</gene>
<protein>
    <submittedName>
        <fullName evidence="1">Uncharacterized protein</fullName>
    </submittedName>
</protein>
<dbReference type="RefSeq" id="WP_344303215.1">
    <property type="nucleotide sequence ID" value="NZ_BAAAQQ010000007.1"/>
</dbReference>
<dbReference type="EMBL" id="BAAAQQ010000007">
    <property type="protein sequence ID" value="GAA2121927.1"/>
    <property type="molecule type" value="Genomic_DNA"/>
</dbReference>
<evidence type="ECO:0000313" key="1">
    <source>
        <dbReference type="EMBL" id="GAA2121927.1"/>
    </source>
</evidence>
<comment type="caution">
    <text evidence="1">The sequence shown here is derived from an EMBL/GenBank/DDBJ whole genome shotgun (WGS) entry which is preliminary data.</text>
</comment>
<reference evidence="2" key="1">
    <citation type="journal article" date="2019" name="Int. J. Syst. Evol. Microbiol.">
        <title>The Global Catalogue of Microorganisms (GCM) 10K type strain sequencing project: providing services to taxonomists for standard genome sequencing and annotation.</title>
        <authorList>
            <consortium name="The Broad Institute Genomics Platform"/>
            <consortium name="The Broad Institute Genome Sequencing Center for Infectious Disease"/>
            <person name="Wu L."/>
            <person name="Ma J."/>
        </authorList>
    </citation>
    <scope>NUCLEOTIDE SEQUENCE [LARGE SCALE GENOMIC DNA]</scope>
    <source>
        <strain evidence="2">JCM 16021</strain>
    </source>
</reference>
<dbReference type="Proteomes" id="UP001500575">
    <property type="component" value="Unassembled WGS sequence"/>
</dbReference>